<dbReference type="Gene3D" id="3.30.1370.50">
    <property type="entry name" value="R3H-like domain"/>
    <property type="match status" value="1"/>
</dbReference>
<dbReference type="InterPro" id="IPR034079">
    <property type="entry name" value="R3H_KhpB"/>
</dbReference>
<dbReference type="SMART" id="SM01245">
    <property type="entry name" value="Jag_N"/>
    <property type="match status" value="1"/>
</dbReference>
<organism evidence="10 11">
    <name type="scientific">Fundicoccus culcitae</name>
    <dbReference type="NCBI Taxonomy" id="2969821"/>
    <lineage>
        <taxon>Bacteria</taxon>
        <taxon>Bacillati</taxon>
        <taxon>Bacillota</taxon>
        <taxon>Bacilli</taxon>
        <taxon>Lactobacillales</taxon>
        <taxon>Aerococcaceae</taxon>
        <taxon>Fundicoccus</taxon>
    </lineage>
</organism>
<sequence length="340" mass="38090">MQESTTVRAETVEKAINIALTKLNLSRDEADVNIINEGKKGLFGFGKQDAIVEVTAKKAKSIGQIMDLLEQEEQLSNKPNSPMQKATEDTPPAQDEPVKVEKPTAKREPKVETVLEVVEVQVTETVVEAVSKPKAAPVKVEKVATKVTETPIPAATVDVDEEDDEDYFDAEPTDESLESPESKAQRRKEANEKVANYLQNVIREYGADADVTVEDTGYQVIFNIETSKSGLVIGKHGKIINALQTLAQILLHRYNRRRVSVILNVGDYRDRRANVLEQIAERTAKDVLRSKQAVILDPLPAYERKQIHAYLSKVEHIKTHSEGKDPNRYLVVEYDNKTDY</sequence>
<evidence type="ECO:0000259" key="9">
    <source>
        <dbReference type="PROSITE" id="PS51061"/>
    </source>
</evidence>
<dbReference type="InterPro" id="IPR001374">
    <property type="entry name" value="R3H_dom"/>
</dbReference>
<dbReference type="InterPro" id="IPR004044">
    <property type="entry name" value="KH_dom_type_2"/>
</dbReference>
<keyword evidence="5 6" id="KW-0961">Cell wall biogenesis/degradation</keyword>
<dbReference type="RefSeq" id="WP_313792576.1">
    <property type="nucleotide sequence ID" value="NZ_CP102453.1"/>
</dbReference>
<dbReference type="SMART" id="SM00393">
    <property type="entry name" value="R3H"/>
    <property type="match status" value="1"/>
</dbReference>
<comment type="caution">
    <text evidence="6">Lacks conserved residue(s) required for the propagation of feature annotation.</text>
</comment>
<dbReference type="Pfam" id="PF01424">
    <property type="entry name" value="R3H"/>
    <property type="match status" value="1"/>
</dbReference>
<comment type="domain">
    <text evidence="6">Has an N-terminal Jag-N domain and 2 RNA-binding domains (KH and R3H).</text>
</comment>
<dbReference type="Pfam" id="PF14804">
    <property type="entry name" value="Jag_N"/>
    <property type="match status" value="1"/>
</dbReference>
<feature type="domain" description="R3H" evidence="9">
    <location>
        <begin position="270"/>
        <end position="336"/>
    </location>
</feature>
<dbReference type="InterPro" id="IPR015946">
    <property type="entry name" value="KH_dom-like_a/b"/>
</dbReference>
<protein>
    <recommendedName>
        <fullName evidence="6">RNA-binding protein KhpB</fullName>
    </recommendedName>
    <alternativeName>
        <fullName evidence="6">RNA-binding protein EloR</fullName>
    </alternativeName>
</protein>
<evidence type="ECO:0000256" key="3">
    <source>
        <dbReference type="ARBA" id="ARBA00022960"/>
    </source>
</evidence>
<evidence type="ECO:0000256" key="1">
    <source>
        <dbReference type="ARBA" id="ARBA00022490"/>
    </source>
</evidence>
<comment type="subunit">
    <text evidence="6">Forms a complex with KhpA.</text>
</comment>
<dbReference type="Gene3D" id="3.30.30.80">
    <property type="entry name" value="probable RNA-binding protein from clostridium symbiosum atcc 14940"/>
    <property type="match status" value="1"/>
</dbReference>
<keyword evidence="11" id="KW-1185">Reference proteome</keyword>
<reference evidence="10 11" key="1">
    <citation type="submission" date="2022-08" db="EMBL/GenBank/DDBJ databases">
        <title>Aerococcaceae sp. nov isolated from spoiled eye mask.</title>
        <authorList>
            <person name="Zhou G."/>
            <person name="Xie X.-B."/>
            <person name="Shi Q.-S."/>
            <person name="Wang Y.-S."/>
            <person name="Wen X."/>
            <person name="Peng H."/>
            <person name="Yang X.-J."/>
            <person name="Tao H.-B."/>
            <person name="Huang X.-M."/>
        </authorList>
    </citation>
    <scope>NUCLEOTIDE SEQUENCE [LARGE SCALE GENOMIC DNA]</scope>
    <source>
        <strain evidence="11">DM20194951</strain>
    </source>
</reference>
<evidence type="ECO:0000256" key="2">
    <source>
        <dbReference type="ARBA" id="ARBA00022884"/>
    </source>
</evidence>
<feature type="domain" description="KH type-2" evidence="8">
    <location>
        <begin position="194"/>
        <end position="269"/>
    </location>
</feature>
<dbReference type="PROSITE" id="PS50823">
    <property type="entry name" value="KH_TYPE_2"/>
    <property type="match status" value="1"/>
</dbReference>
<dbReference type="HAMAP" id="MF_00867">
    <property type="entry name" value="KhpB"/>
    <property type="match status" value="1"/>
</dbReference>
<dbReference type="CDD" id="cd02644">
    <property type="entry name" value="R3H_jag"/>
    <property type="match status" value="1"/>
</dbReference>
<dbReference type="InterPro" id="IPR038008">
    <property type="entry name" value="Jag_KH"/>
</dbReference>
<dbReference type="Gene3D" id="3.30.300.20">
    <property type="match status" value="1"/>
</dbReference>
<feature type="compositionally biased region" description="Basic and acidic residues" evidence="7">
    <location>
        <begin position="96"/>
        <end position="105"/>
    </location>
</feature>
<feature type="region of interest" description="Disordered" evidence="7">
    <location>
        <begin position="157"/>
        <end position="189"/>
    </location>
</feature>
<feature type="compositionally biased region" description="Acidic residues" evidence="7">
    <location>
        <begin position="158"/>
        <end position="178"/>
    </location>
</feature>
<evidence type="ECO:0000313" key="11">
    <source>
        <dbReference type="Proteomes" id="UP001315967"/>
    </source>
</evidence>
<dbReference type="PANTHER" id="PTHR35800:SF1">
    <property type="entry name" value="RNA-BINDING PROTEIN KHPB"/>
    <property type="match status" value="1"/>
</dbReference>
<proteinExistence type="inferred from homology"/>
<dbReference type="InterPro" id="IPR036867">
    <property type="entry name" value="R3H_dom_sf"/>
</dbReference>
<dbReference type="SUPFAM" id="SSF54814">
    <property type="entry name" value="Prokaryotic type KH domain (KH-domain type II)"/>
    <property type="match status" value="1"/>
</dbReference>
<dbReference type="InterPro" id="IPR032782">
    <property type="entry name" value="KhpB_N"/>
</dbReference>
<feature type="compositionally biased region" description="Polar residues" evidence="7">
    <location>
        <begin position="74"/>
        <end position="84"/>
    </location>
</feature>
<keyword evidence="3 6" id="KW-0133">Cell shape</keyword>
<comment type="function">
    <text evidence="6">A probable RNA chaperone. Forms a complex with KhpA which binds to cellular RNA and controls its expression. Plays a role in peptidoglycan (PG) homeostasis and cell length regulation.</text>
</comment>
<dbReference type="InterPro" id="IPR039247">
    <property type="entry name" value="KhpB"/>
</dbReference>
<evidence type="ECO:0000256" key="5">
    <source>
        <dbReference type="ARBA" id="ARBA00023316"/>
    </source>
</evidence>
<name>A0ABY5P396_9LACT</name>
<keyword evidence="2 6" id="KW-0694">RNA-binding</keyword>
<dbReference type="PROSITE" id="PS51061">
    <property type="entry name" value="R3H"/>
    <property type="match status" value="1"/>
</dbReference>
<dbReference type="InterPro" id="IPR009019">
    <property type="entry name" value="KH_sf_prok-type"/>
</dbReference>
<dbReference type="NCBIfam" id="NF041568">
    <property type="entry name" value="Jag_EloR"/>
    <property type="match status" value="1"/>
</dbReference>
<accession>A0ABY5P396</accession>
<dbReference type="InterPro" id="IPR038247">
    <property type="entry name" value="Jag_N_dom_sf"/>
</dbReference>
<comment type="subcellular location">
    <subcellularLocation>
        <location evidence="6">Cytoplasm</location>
    </subcellularLocation>
</comment>
<feature type="region of interest" description="Disordered" evidence="7">
    <location>
        <begin position="74"/>
        <end position="105"/>
    </location>
</feature>
<evidence type="ECO:0000256" key="7">
    <source>
        <dbReference type="SAM" id="MobiDB-lite"/>
    </source>
</evidence>
<dbReference type="EMBL" id="CP102453">
    <property type="protein sequence ID" value="UUX33076.1"/>
    <property type="molecule type" value="Genomic_DNA"/>
</dbReference>
<keyword evidence="4 6" id="KW-0143">Chaperone</keyword>
<dbReference type="SUPFAM" id="SSF82708">
    <property type="entry name" value="R3H domain"/>
    <property type="match status" value="1"/>
</dbReference>
<keyword evidence="1 6" id="KW-0963">Cytoplasm</keyword>
<gene>
    <name evidence="6" type="primary">khpB</name>
    <name evidence="6" type="synonym">eloR</name>
    <name evidence="10" type="ORF">NRE15_09150</name>
</gene>
<feature type="compositionally biased region" description="Basic and acidic residues" evidence="7">
    <location>
        <begin position="180"/>
        <end position="189"/>
    </location>
</feature>
<dbReference type="PANTHER" id="PTHR35800">
    <property type="entry name" value="PROTEIN JAG"/>
    <property type="match status" value="1"/>
</dbReference>
<dbReference type="CDD" id="cd02414">
    <property type="entry name" value="KH-II_Jag"/>
    <property type="match status" value="1"/>
</dbReference>
<evidence type="ECO:0000313" key="10">
    <source>
        <dbReference type="EMBL" id="UUX33076.1"/>
    </source>
</evidence>
<evidence type="ECO:0000256" key="4">
    <source>
        <dbReference type="ARBA" id="ARBA00023186"/>
    </source>
</evidence>
<dbReference type="Pfam" id="PF13083">
    <property type="entry name" value="KH_KhpA-B"/>
    <property type="match status" value="1"/>
</dbReference>
<evidence type="ECO:0000259" key="8">
    <source>
        <dbReference type="PROSITE" id="PS50823"/>
    </source>
</evidence>
<dbReference type="Proteomes" id="UP001315967">
    <property type="component" value="Chromosome"/>
</dbReference>
<comment type="similarity">
    <text evidence="6">Belongs to the KhpB RNA-binding protein family.</text>
</comment>
<evidence type="ECO:0000256" key="6">
    <source>
        <dbReference type="HAMAP-Rule" id="MF_00867"/>
    </source>
</evidence>